<dbReference type="Proteomes" id="UP000238034">
    <property type="component" value="Unassembled WGS sequence"/>
</dbReference>
<comment type="caution">
    <text evidence="2">The sequence shown here is derived from an EMBL/GenBank/DDBJ whole genome shotgun (WGS) entry which is preliminary data.</text>
</comment>
<keyword evidence="3" id="KW-1185">Reference proteome</keyword>
<dbReference type="OrthoDB" id="9796171at2"/>
<dbReference type="InterPro" id="IPR000182">
    <property type="entry name" value="GNAT_dom"/>
</dbReference>
<dbReference type="AlphaFoldDB" id="A0A2T0U5F6"/>
<dbReference type="SUPFAM" id="SSF55729">
    <property type="entry name" value="Acyl-CoA N-acyltransferases (Nat)"/>
    <property type="match status" value="1"/>
</dbReference>
<feature type="domain" description="N-acetyltransferase" evidence="1">
    <location>
        <begin position="8"/>
        <end position="149"/>
    </location>
</feature>
<dbReference type="EMBL" id="PVTH01000004">
    <property type="protein sequence ID" value="PRY53149.1"/>
    <property type="molecule type" value="Genomic_DNA"/>
</dbReference>
<proteinExistence type="predicted"/>
<evidence type="ECO:0000259" key="1">
    <source>
        <dbReference type="PROSITE" id="PS51186"/>
    </source>
</evidence>
<name>A0A2T0U5F6_9SPHI</name>
<dbReference type="PROSITE" id="PS51186">
    <property type="entry name" value="GNAT"/>
    <property type="match status" value="1"/>
</dbReference>
<reference evidence="2 3" key="1">
    <citation type="submission" date="2018-03" db="EMBL/GenBank/DDBJ databases">
        <title>Genomic Encyclopedia of Type Strains, Phase III (KMG-III): the genomes of soil and plant-associated and newly described type strains.</title>
        <authorList>
            <person name="Whitman W."/>
        </authorList>
    </citation>
    <scope>NUCLEOTIDE SEQUENCE [LARGE SCALE GENOMIC DNA]</scope>
    <source>
        <strain evidence="2 3">CGMCC 1.9313</strain>
    </source>
</reference>
<dbReference type="Gene3D" id="3.40.630.30">
    <property type="match status" value="1"/>
</dbReference>
<accession>A0A2T0U5F6</accession>
<sequence length="149" mass="17313">MSYIKITKRFQDLSLEQLYQILQLRNEVFIVEQRCAYQDLDHLDGQCHHLMMYDEGRLIAYARIIPPGIAYKEASIGRILTHANYRGKGVGAMMMKLILSDLEDLLGNRPVKIGAQLYAEKFYEKFGFVRSSDVYDEDGIEHIQMIKSF</sequence>
<dbReference type="RefSeq" id="WP_106292729.1">
    <property type="nucleotide sequence ID" value="NZ_PVTH01000004.1"/>
</dbReference>
<gene>
    <name evidence="2" type="ORF">B0I27_104158</name>
</gene>
<protein>
    <submittedName>
        <fullName evidence="2">ElaA protein</fullName>
    </submittedName>
</protein>
<organism evidence="2 3">
    <name type="scientific">Arcticibacter pallidicorallinus</name>
    <dbReference type="NCBI Taxonomy" id="1259464"/>
    <lineage>
        <taxon>Bacteria</taxon>
        <taxon>Pseudomonadati</taxon>
        <taxon>Bacteroidota</taxon>
        <taxon>Sphingobacteriia</taxon>
        <taxon>Sphingobacteriales</taxon>
        <taxon>Sphingobacteriaceae</taxon>
        <taxon>Arcticibacter</taxon>
    </lineage>
</organism>
<dbReference type="CDD" id="cd04301">
    <property type="entry name" value="NAT_SF"/>
    <property type="match status" value="1"/>
</dbReference>
<evidence type="ECO:0000313" key="2">
    <source>
        <dbReference type="EMBL" id="PRY53149.1"/>
    </source>
</evidence>
<dbReference type="GO" id="GO:0016747">
    <property type="term" value="F:acyltransferase activity, transferring groups other than amino-acyl groups"/>
    <property type="evidence" value="ECO:0007669"/>
    <property type="project" value="InterPro"/>
</dbReference>
<dbReference type="Pfam" id="PF13673">
    <property type="entry name" value="Acetyltransf_10"/>
    <property type="match status" value="1"/>
</dbReference>
<dbReference type="InterPro" id="IPR016181">
    <property type="entry name" value="Acyl_CoA_acyltransferase"/>
</dbReference>
<evidence type="ECO:0000313" key="3">
    <source>
        <dbReference type="Proteomes" id="UP000238034"/>
    </source>
</evidence>